<dbReference type="SUPFAM" id="SSF50486">
    <property type="entry name" value="FMT C-terminal domain-like"/>
    <property type="match status" value="1"/>
</dbReference>
<dbReference type="InterPro" id="IPR036995">
    <property type="entry name" value="MPG_sf"/>
</dbReference>
<comment type="similarity">
    <text evidence="1 5">Belongs to the DNA glycosylase MPG family.</text>
</comment>
<reference evidence="6 7" key="1">
    <citation type="submission" date="2016-10" db="EMBL/GenBank/DDBJ databases">
        <authorList>
            <person name="de Groot N.N."/>
        </authorList>
    </citation>
    <scope>NUCLEOTIDE SEQUENCE [LARGE SCALE GENOMIC DNA]</scope>
    <source>
        <strain evidence="6 7">DSM 12271</strain>
    </source>
</reference>
<evidence type="ECO:0000313" key="6">
    <source>
        <dbReference type="EMBL" id="SFB03674.1"/>
    </source>
</evidence>
<dbReference type="GO" id="GO:0006284">
    <property type="term" value="P:base-excision repair"/>
    <property type="evidence" value="ECO:0007669"/>
    <property type="project" value="InterPro"/>
</dbReference>
<dbReference type="InterPro" id="IPR011034">
    <property type="entry name" value="Formyl_transferase-like_C_sf"/>
</dbReference>
<dbReference type="NCBIfam" id="NF002001">
    <property type="entry name" value="PRK00802.1-1"/>
    <property type="match status" value="1"/>
</dbReference>
<dbReference type="FunFam" id="3.10.300.10:FF:000001">
    <property type="entry name" value="Putative 3-methyladenine DNA glycosylase"/>
    <property type="match status" value="1"/>
</dbReference>
<evidence type="ECO:0000256" key="4">
    <source>
        <dbReference type="ARBA" id="ARBA00023204"/>
    </source>
</evidence>
<dbReference type="InterPro" id="IPR003180">
    <property type="entry name" value="MPG"/>
</dbReference>
<dbReference type="RefSeq" id="WP_090040314.1">
    <property type="nucleotide sequence ID" value="NZ_FOKI01000009.1"/>
</dbReference>
<evidence type="ECO:0000256" key="3">
    <source>
        <dbReference type="ARBA" id="ARBA00022801"/>
    </source>
</evidence>
<evidence type="ECO:0000256" key="2">
    <source>
        <dbReference type="ARBA" id="ARBA00022763"/>
    </source>
</evidence>
<proteinExistence type="inferred from homology"/>
<dbReference type="OrthoDB" id="9794313at2"/>
<accession>A0A1I0XRY1</accession>
<dbReference type="EC" id="3.2.2.-" evidence="5"/>
<dbReference type="GO" id="GO:0003677">
    <property type="term" value="F:DNA binding"/>
    <property type="evidence" value="ECO:0007669"/>
    <property type="project" value="InterPro"/>
</dbReference>
<dbReference type="AlphaFoldDB" id="A0A1I0XRY1"/>
<dbReference type="HAMAP" id="MF_00527">
    <property type="entry name" value="3MGH"/>
    <property type="match status" value="1"/>
</dbReference>
<dbReference type="EMBL" id="FOKI01000009">
    <property type="protein sequence ID" value="SFB03674.1"/>
    <property type="molecule type" value="Genomic_DNA"/>
</dbReference>
<dbReference type="Proteomes" id="UP000198619">
    <property type="component" value="Unassembled WGS sequence"/>
</dbReference>
<protein>
    <recommendedName>
        <fullName evidence="5">Putative 3-methyladenine DNA glycosylase</fullName>
        <ecNumber evidence="5">3.2.2.-</ecNumber>
    </recommendedName>
</protein>
<dbReference type="CDD" id="cd00540">
    <property type="entry name" value="AAG"/>
    <property type="match status" value="1"/>
</dbReference>
<keyword evidence="3 5" id="KW-0378">Hydrolase</keyword>
<keyword evidence="4 5" id="KW-0234">DNA repair</keyword>
<dbReference type="PANTHER" id="PTHR10429:SF0">
    <property type="entry name" value="DNA-3-METHYLADENINE GLYCOSYLASE"/>
    <property type="match status" value="1"/>
</dbReference>
<dbReference type="GO" id="GO:0003905">
    <property type="term" value="F:alkylbase DNA N-glycosylase activity"/>
    <property type="evidence" value="ECO:0007669"/>
    <property type="project" value="InterPro"/>
</dbReference>
<keyword evidence="2 5" id="KW-0227">DNA damage</keyword>
<evidence type="ECO:0000256" key="5">
    <source>
        <dbReference type="HAMAP-Rule" id="MF_00527"/>
    </source>
</evidence>
<dbReference type="STRING" id="84698.SAMN04488528_1009120"/>
<dbReference type="Pfam" id="PF02245">
    <property type="entry name" value="Pur_DNA_glyco"/>
    <property type="match status" value="1"/>
</dbReference>
<keyword evidence="7" id="KW-1185">Reference proteome</keyword>
<evidence type="ECO:0000313" key="7">
    <source>
        <dbReference type="Proteomes" id="UP000198619"/>
    </source>
</evidence>
<evidence type="ECO:0000256" key="1">
    <source>
        <dbReference type="ARBA" id="ARBA00009232"/>
    </source>
</evidence>
<dbReference type="NCBIfam" id="TIGR00567">
    <property type="entry name" value="3mg"/>
    <property type="match status" value="1"/>
</dbReference>
<organism evidence="6 7">
    <name type="scientific">Clostridium frigidicarnis</name>
    <dbReference type="NCBI Taxonomy" id="84698"/>
    <lineage>
        <taxon>Bacteria</taxon>
        <taxon>Bacillati</taxon>
        <taxon>Bacillota</taxon>
        <taxon>Clostridia</taxon>
        <taxon>Eubacteriales</taxon>
        <taxon>Clostridiaceae</taxon>
        <taxon>Clostridium</taxon>
    </lineage>
</organism>
<name>A0A1I0XRY1_9CLOT</name>
<dbReference type="PANTHER" id="PTHR10429">
    <property type="entry name" value="DNA-3-METHYLADENINE GLYCOSYLASE"/>
    <property type="match status" value="1"/>
</dbReference>
<gene>
    <name evidence="6" type="ORF">SAMN04488528_1009120</name>
</gene>
<dbReference type="Gene3D" id="3.10.300.10">
    <property type="entry name" value="Methylpurine-DNA glycosylase (MPG)"/>
    <property type="match status" value="1"/>
</dbReference>
<sequence>MKLIRDFYEKDARLLAKDLLGKVLVHKIDDILLKGKIIETEAYIGTIDKASHAYGGRMTQRVAPLYGPAGTVYVYFVYGMHYCFNIVARQEGMAEGVLIRALEPLYNVDYMSQARFNKNYCELTKTQMKNLTNGPAKLCAAMKIGKNNNWQNVIENDELYLEEPNYSDTLDLKDIVVTKRIGIDYAEEAIDFPWRFYIKGNNWVSRL</sequence>